<dbReference type="EMBL" id="BPVZ01000003">
    <property type="protein sequence ID" value="GKU89714.1"/>
    <property type="molecule type" value="Genomic_DNA"/>
</dbReference>
<gene>
    <name evidence="1" type="ORF">SLEP1_g3815</name>
</gene>
<dbReference type="AlphaFoldDB" id="A0AAV5HW24"/>
<dbReference type="Proteomes" id="UP001054252">
    <property type="component" value="Unassembled WGS sequence"/>
</dbReference>
<accession>A0AAV5HW24</accession>
<sequence>MCCPRSRRNYGIIVLFCKRQLVEYKSCSSIFSVYGSRNPNWVFSVDG</sequence>
<evidence type="ECO:0000313" key="1">
    <source>
        <dbReference type="EMBL" id="GKU89714.1"/>
    </source>
</evidence>
<evidence type="ECO:0000313" key="2">
    <source>
        <dbReference type="Proteomes" id="UP001054252"/>
    </source>
</evidence>
<comment type="caution">
    <text evidence="1">The sequence shown here is derived from an EMBL/GenBank/DDBJ whole genome shotgun (WGS) entry which is preliminary data.</text>
</comment>
<organism evidence="1 2">
    <name type="scientific">Rubroshorea leprosula</name>
    <dbReference type="NCBI Taxonomy" id="152421"/>
    <lineage>
        <taxon>Eukaryota</taxon>
        <taxon>Viridiplantae</taxon>
        <taxon>Streptophyta</taxon>
        <taxon>Embryophyta</taxon>
        <taxon>Tracheophyta</taxon>
        <taxon>Spermatophyta</taxon>
        <taxon>Magnoliopsida</taxon>
        <taxon>eudicotyledons</taxon>
        <taxon>Gunneridae</taxon>
        <taxon>Pentapetalae</taxon>
        <taxon>rosids</taxon>
        <taxon>malvids</taxon>
        <taxon>Malvales</taxon>
        <taxon>Dipterocarpaceae</taxon>
        <taxon>Rubroshorea</taxon>
    </lineage>
</organism>
<reference evidence="1 2" key="1">
    <citation type="journal article" date="2021" name="Commun. Biol.">
        <title>The genome of Shorea leprosula (Dipterocarpaceae) highlights the ecological relevance of drought in aseasonal tropical rainforests.</title>
        <authorList>
            <person name="Ng K.K.S."/>
            <person name="Kobayashi M.J."/>
            <person name="Fawcett J.A."/>
            <person name="Hatakeyama M."/>
            <person name="Paape T."/>
            <person name="Ng C.H."/>
            <person name="Ang C.C."/>
            <person name="Tnah L.H."/>
            <person name="Lee C.T."/>
            <person name="Nishiyama T."/>
            <person name="Sese J."/>
            <person name="O'Brien M.J."/>
            <person name="Copetti D."/>
            <person name="Mohd Noor M.I."/>
            <person name="Ong R.C."/>
            <person name="Putra M."/>
            <person name="Sireger I.Z."/>
            <person name="Indrioko S."/>
            <person name="Kosugi Y."/>
            <person name="Izuno A."/>
            <person name="Isagi Y."/>
            <person name="Lee S.L."/>
            <person name="Shimizu K.K."/>
        </authorList>
    </citation>
    <scope>NUCLEOTIDE SEQUENCE [LARGE SCALE GENOMIC DNA]</scope>
    <source>
        <strain evidence="1">214</strain>
    </source>
</reference>
<keyword evidence="2" id="KW-1185">Reference proteome</keyword>
<protein>
    <submittedName>
        <fullName evidence="1">Uncharacterized protein</fullName>
    </submittedName>
</protein>
<name>A0AAV5HW24_9ROSI</name>
<proteinExistence type="predicted"/>